<evidence type="ECO:0000313" key="3">
    <source>
        <dbReference type="EMBL" id="VVD02099.1"/>
    </source>
</evidence>
<keyword evidence="4" id="KW-1185">Reference proteome</keyword>
<gene>
    <name evidence="3" type="ORF">LSINAPIS_LOCUS12379</name>
</gene>
<feature type="region of interest" description="Disordered" evidence="1">
    <location>
        <begin position="21"/>
        <end position="48"/>
    </location>
</feature>
<evidence type="ECO:0000313" key="4">
    <source>
        <dbReference type="Proteomes" id="UP000324832"/>
    </source>
</evidence>
<name>A0A5E4QYN9_9NEOP</name>
<organism evidence="3 4">
    <name type="scientific">Leptidea sinapis</name>
    <dbReference type="NCBI Taxonomy" id="189913"/>
    <lineage>
        <taxon>Eukaryota</taxon>
        <taxon>Metazoa</taxon>
        <taxon>Ecdysozoa</taxon>
        <taxon>Arthropoda</taxon>
        <taxon>Hexapoda</taxon>
        <taxon>Insecta</taxon>
        <taxon>Pterygota</taxon>
        <taxon>Neoptera</taxon>
        <taxon>Endopterygota</taxon>
        <taxon>Lepidoptera</taxon>
        <taxon>Glossata</taxon>
        <taxon>Ditrysia</taxon>
        <taxon>Papilionoidea</taxon>
        <taxon>Pieridae</taxon>
        <taxon>Dismorphiinae</taxon>
        <taxon>Leptidea</taxon>
    </lineage>
</organism>
<feature type="chain" id="PRO_5022781426" evidence="2">
    <location>
        <begin position="22"/>
        <end position="82"/>
    </location>
</feature>
<evidence type="ECO:0000256" key="1">
    <source>
        <dbReference type="SAM" id="MobiDB-lite"/>
    </source>
</evidence>
<sequence>MNSKVILIATIMLVLVELSTSASRVRREETNSEGGSGGDASASSSSNTDFINNLSQMFGNVPMSPQDFMKPFLSFINRKGSQ</sequence>
<evidence type="ECO:0000256" key="2">
    <source>
        <dbReference type="SAM" id="SignalP"/>
    </source>
</evidence>
<protein>
    <submittedName>
        <fullName evidence="3">Uncharacterized protein</fullName>
    </submittedName>
</protein>
<reference evidence="3 4" key="1">
    <citation type="submission" date="2017-07" db="EMBL/GenBank/DDBJ databases">
        <authorList>
            <person name="Talla V."/>
            <person name="Backstrom N."/>
        </authorList>
    </citation>
    <scope>NUCLEOTIDE SEQUENCE [LARGE SCALE GENOMIC DNA]</scope>
</reference>
<keyword evidence="2" id="KW-0732">Signal</keyword>
<dbReference type="Proteomes" id="UP000324832">
    <property type="component" value="Unassembled WGS sequence"/>
</dbReference>
<dbReference type="EMBL" id="FZQP02005778">
    <property type="protein sequence ID" value="VVD02099.1"/>
    <property type="molecule type" value="Genomic_DNA"/>
</dbReference>
<dbReference type="AlphaFoldDB" id="A0A5E4QYN9"/>
<accession>A0A5E4QYN9</accession>
<feature type="signal peptide" evidence="2">
    <location>
        <begin position="1"/>
        <end position="21"/>
    </location>
</feature>
<proteinExistence type="predicted"/>